<dbReference type="PANTHER" id="PTHR14859:SF15">
    <property type="entry name" value="ENDONUCLEASE_EXONUCLEASE_PHOSPHATASE DOMAIN-CONTAINING PROTEIN"/>
    <property type="match status" value="1"/>
</dbReference>
<keyword evidence="3" id="KW-1185">Reference proteome</keyword>
<gene>
    <name evidence="2" type="ORF">SAMN04488057_12237</name>
</gene>
<dbReference type="Pfam" id="PF03372">
    <property type="entry name" value="Exo_endo_phos"/>
    <property type="match status" value="1"/>
</dbReference>
<proteinExistence type="predicted"/>
<evidence type="ECO:0000259" key="1">
    <source>
        <dbReference type="Pfam" id="PF03372"/>
    </source>
</evidence>
<dbReference type="PANTHER" id="PTHR14859">
    <property type="entry name" value="CALCOFLUOR WHITE HYPERSENSITIVE PROTEIN PRECURSOR"/>
    <property type="match status" value="1"/>
</dbReference>
<keyword evidence="2" id="KW-0540">Nuclease</keyword>
<dbReference type="OrthoDB" id="5447300at2"/>
<name>A0A1M7QRW8_9BACT</name>
<reference evidence="2 3" key="1">
    <citation type="submission" date="2016-11" db="EMBL/GenBank/DDBJ databases">
        <authorList>
            <person name="Jaros S."/>
            <person name="Januszkiewicz K."/>
            <person name="Wedrychowicz H."/>
        </authorList>
    </citation>
    <scope>NUCLEOTIDE SEQUENCE [LARGE SCALE GENOMIC DNA]</scope>
    <source>
        <strain evidence="2 3">CGMCC 1.6102</strain>
    </source>
</reference>
<dbReference type="STRING" id="388280.SAMN04488057_12237"/>
<protein>
    <submittedName>
        <fullName evidence="2">Metal-dependent hydrolase, endonuclease/exonuclease/phosphatase family</fullName>
    </submittedName>
</protein>
<dbReference type="InterPro" id="IPR051916">
    <property type="entry name" value="GPI-anchor_lipid_remodeler"/>
</dbReference>
<organism evidence="2 3">
    <name type="scientific">Cyclobacterium lianum</name>
    <dbReference type="NCBI Taxonomy" id="388280"/>
    <lineage>
        <taxon>Bacteria</taxon>
        <taxon>Pseudomonadati</taxon>
        <taxon>Bacteroidota</taxon>
        <taxon>Cytophagia</taxon>
        <taxon>Cytophagales</taxon>
        <taxon>Cyclobacteriaceae</taxon>
        <taxon>Cyclobacterium</taxon>
    </lineage>
</organism>
<dbReference type="GO" id="GO:0006506">
    <property type="term" value="P:GPI anchor biosynthetic process"/>
    <property type="evidence" value="ECO:0007669"/>
    <property type="project" value="TreeGrafter"/>
</dbReference>
<dbReference type="GO" id="GO:0004527">
    <property type="term" value="F:exonuclease activity"/>
    <property type="evidence" value="ECO:0007669"/>
    <property type="project" value="UniProtKB-KW"/>
</dbReference>
<dbReference type="EMBL" id="FRCY01000022">
    <property type="protein sequence ID" value="SHN34057.1"/>
    <property type="molecule type" value="Genomic_DNA"/>
</dbReference>
<feature type="domain" description="Endonuclease/exonuclease/phosphatase" evidence="1">
    <location>
        <begin position="38"/>
        <end position="258"/>
    </location>
</feature>
<dbReference type="AlphaFoldDB" id="A0A1M7QRW8"/>
<evidence type="ECO:0000313" key="3">
    <source>
        <dbReference type="Proteomes" id="UP000184513"/>
    </source>
</evidence>
<dbReference type="Proteomes" id="UP000184513">
    <property type="component" value="Unassembled WGS sequence"/>
</dbReference>
<dbReference type="GO" id="GO:0004519">
    <property type="term" value="F:endonuclease activity"/>
    <property type="evidence" value="ECO:0007669"/>
    <property type="project" value="UniProtKB-KW"/>
</dbReference>
<keyword evidence="2" id="KW-0378">Hydrolase</keyword>
<dbReference type="GO" id="GO:0016020">
    <property type="term" value="C:membrane"/>
    <property type="evidence" value="ECO:0007669"/>
    <property type="project" value="GOC"/>
</dbReference>
<keyword evidence="2" id="KW-0269">Exonuclease</keyword>
<dbReference type="SUPFAM" id="SSF56219">
    <property type="entry name" value="DNase I-like"/>
    <property type="match status" value="1"/>
</dbReference>
<dbReference type="InterPro" id="IPR036691">
    <property type="entry name" value="Endo/exonu/phosph_ase_sf"/>
</dbReference>
<sequence>MQIFRFSFRRHPLYSLILLFYLGVCFRGYCQNELKVLAYNIHHANPPSIPDSIDLPAIARVIQESGADLVALQEVDVYTQRSGAGSHQAKALAEMTGMHYYFEASISFQGGQYGNAILSRFPIGEGRKKSLTSAPGTEPRALLVVEVTLSAGEKIKFASTHLDFSSDVNAANQASDISAFFDGEELPVILAGDFNAEIGSAAIDELDGFFKRTCPEDCPPTIPVLEPRKAIDFIFYRPADKIQVKEHRVIDEKYASDHLPVLATLYW</sequence>
<dbReference type="RefSeq" id="WP_073098035.1">
    <property type="nucleotide sequence ID" value="NZ_FRCY01000022.1"/>
</dbReference>
<dbReference type="Gene3D" id="3.60.10.10">
    <property type="entry name" value="Endonuclease/exonuclease/phosphatase"/>
    <property type="match status" value="1"/>
</dbReference>
<keyword evidence="2" id="KW-0255">Endonuclease</keyword>
<evidence type="ECO:0000313" key="2">
    <source>
        <dbReference type="EMBL" id="SHN34057.1"/>
    </source>
</evidence>
<accession>A0A1M7QRW8</accession>
<dbReference type="InterPro" id="IPR005135">
    <property type="entry name" value="Endo/exonuclease/phosphatase"/>
</dbReference>